<reference evidence="2" key="1">
    <citation type="submission" date="2011-06" db="EMBL/GenBank/DDBJ databases">
        <title>Complete genome sequence of Paenibacillus mucilaginosus KNP414.</title>
        <authorList>
            <person name="Wang J."/>
            <person name="Hu S."/>
            <person name="Hu X."/>
            <person name="Zhang B."/>
            <person name="Dong D."/>
            <person name="Zhang S."/>
            <person name="Zhao K."/>
            <person name="Wu D."/>
        </authorList>
    </citation>
    <scope>NUCLEOTIDE SEQUENCE [LARGE SCALE GENOMIC DNA]</scope>
    <source>
        <strain evidence="2">KNP414</strain>
    </source>
</reference>
<dbReference type="RefSeq" id="WP_013918643.1">
    <property type="nucleotide sequence ID" value="NC_015690.1"/>
</dbReference>
<gene>
    <name evidence="1" type="ordered locus">KNP414_04965</name>
</gene>
<dbReference type="PATRIC" id="fig|1036673.3.peg.4581"/>
<dbReference type="Proteomes" id="UP000006620">
    <property type="component" value="Chromosome"/>
</dbReference>
<protein>
    <submittedName>
        <fullName evidence="1">Uncharacterized protein</fullName>
    </submittedName>
</protein>
<dbReference type="EMBL" id="CP002869">
    <property type="protein sequence ID" value="AEI43490.1"/>
    <property type="molecule type" value="Genomic_DNA"/>
</dbReference>
<sequence>MNEQQSEACSGMYAIPPPAQACIESISRFQTIPYLVHFSF</sequence>
<evidence type="ECO:0000313" key="2">
    <source>
        <dbReference type="Proteomes" id="UP000006620"/>
    </source>
</evidence>
<name>F8FLC2_PAEMK</name>
<accession>F8FLC2</accession>
<reference evidence="1 2" key="2">
    <citation type="journal article" date="2013" name="Genome Announc.">
        <title>Genome Sequence of Growth-Improving Paenibacillus mucilaginosus Strain KNP414.</title>
        <authorList>
            <person name="Lu J.J."/>
            <person name="Wang J.F."/>
            <person name="Hu X.F."/>
        </authorList>
    </citation>
    <scope>NUCLEOTIDE SEQUENCE [LARGE SCALE GENOMIC DNA]</scope>
    <source>
        <strain evidence="1 2">KNP414</strain>
    </source>
</reference>
<dbReference type="HOGENOM" id="CLU_3293490_0_0_9"/>
<proteinExistence type="predicted"/>
<organism evidence="1 2">
    <name type="scientific">Paenibacillus mucilaginosus (strain KNP414)</name>
    <dbReference type="NCBI Taxonomy" id="1036673"/>
    <lineage>
        <taxon>Bacteria</taxon>
        <taxon>Bacillati</taxon>
        <taxon>Bacillota</taxon>
        <taxon>Bacilli</taxon>
        <taxon>Bacillales</taxon>
        <taxon>Paenibacillaceae</taxon>
        <taxon>Paenibacillus</taxon>
    </lineage>
</organism>
<evidence type="ECO:0000313" key="1">
    <source>
        <dbReference type="EMBL" id="AEI43490.1"/>
    </source>
</evidence>
<dbReference type="AlphaFoldDB" id="F8FLC2"/>
<dbReference type="KEGG" id="pms:KNP414_04965"/>